<evidence type="ECO:0000259" key="4">
    <source>
        <dbReference type="PROSITE" id="PS01031"/>
    </source>
</evidence>
<dbReference type="CDD" id="cd06464">
    <property type="entry name" value="ACD_sHsps-like"/>
    <property type="match status" value="1"/>
</dbReference>
<dbReference type="SUPFAM" id="SSF49764">
    <property type="entry name" value="HSP20-like chaperones"/>
    <property type="match status" value="1"/>
</dbReference>
<dbReference type="InterPro" id="IPR031107">
    <property type="entry name" value="Small_HSP"/>
</dbReference>
<feature type="domain" description="SHSP" evidence="4">
    <location>
        <begin position="18"/>
        <end position="130"/>
    </location>
</feature>
<name>A0A8J2ZBX8_9PROT</name>
<dbReference type="Proteomes" id="UP000597507">
    <property type="component" value="Unassembled WGS sequence"/>
</dbReference>
<evidence type="ECO:0000256" key="2">
    <source>
        <dbReference type="RuleBase" id="RU003616"/>
    </source>
</evidence>
<protein>
    <submittedName>
        <fullName evidence="5">Heat-shock protein</fullName>
    </submittedName>
</protein>
<dbReference type="InterPro" id="IPR008978">
    <property type="entry name" value="HSP20-like_chaperone"/>
</dbReference>
<feature type="region of interest" description="Disordered" evidence="3">
    <location>
        <begin position="1"/>
        <end position="24"/>
    </location>
</feature>
<dbReference type="PROSITE" id="PS01031">
    <property type="entry name" value="SHSP"/>
    <property type="match status" value="1"/>
</dbReference>
<evidence type="ECO:0000313" key="6">
    <source>
        <dbReference type="Proteomes" id="UP000597507"/>
    </source>
</evidence>
<evidence type="ECO:0000256" key="1">
    <source>
        <dbReference type="PROSITE-ProRule" id="PRU00285"/>
    </source>
</evidence>
<dbReference type="InterPro" id="IPR002068">
    <property type="entry name" value="A-crystallin/Hsp20_dom"/>
</dbReference>
<keyword evidence="6" id="KW-1185">Reference proteome</keyword>
<reference evidence="5 6" key="1">
    <citation type="journal article" date="2014" name="Int. J. Syst. Evol. Microbiol.">
        <title>Complete genome sequence of Corynebacterium casei LMG S-19264T (=DSM 44701T), isolated from a smear-ripened cheese.</title>
        <authorList>
            <consortium name="US DOE Joint Genome Institute (JGI-PGF)"/>
            <person name="Walter F."/>
            <person name="Albersmeier A."/>
            <person name="Kalinowski J."/>
            <person name="Ruckert C."/>
        </authorList>
    </citation>
    <scope>NUCLEOTIDE SEQUENCE [LARGE SCALE GENOMIC DNA]</scope>
    <source>
        <strain evidence="5 6">CGMCC 1.16330</strain>
    </source>
</reference>
<dbReference type="RefSeq" id="WP_188900123.1">
    <property type="nucleotide sequence ID" value="NZ_BMKS01000005.1"/>
</dbReference>
<dbReference type="Pfam" id="PF00011">
    <property type="entry name" value="HSP20"/>
    <property type="match status" value="1"/>
</dbReference>
<evidence type="ECO:0000256" key="3">
    <source>
        <dbReference type="SAM" id="MobiDB-lite"/>
    </source>
</evidence>
<dbReference type="AlphaFoldDB" id="A0A8J2ZBX8"/>
<comment type="caution">
    <text evidence="5">The sequence shown here is derived from an EMBL/GenBank/DDBJ whole genome shotgun (WGS) entry which is preliminary data.</text>
</comment>
<accession>A0A8J2ZBX8</accession>
<feature type="compositionally biased region" description="Low complexity" evidence="3">
    <location>
        <begin position="1"/>
        <end position="16"/>
    </location>
</feature>
<dbReference type="EMBL" id="BMKS01000005">
    <property type="protein sequence ID" value="GGG33979.1"/>
    <property type="molecule type" value="Genomic_DNA"/>
</dbReference>
<sequence>MSEQTAAATPAQTQPETTRKVPLRSPVTDIYETRDALVLLMEMPGVDANDVEIAVDNRVLTVTGRSSAKAPPGCTLVHAEYRDADYQRAFTLSDAVDPSRIDAVAADGVLRLTVPKAAPEPARRIAVRRA</sequence>
<dbReference type="PANTHER" id="PTHR11527">
    <property type="entry name" value="HEAT-SHOCK PROTEIN 20 FAMILY MEMBER"/>
    <property type="match status" value="1"/>
</dbReference>
<gene>
    <name evidence="5" type="ORF">GCM10010964_22380</name>
</gene>
<proteinExistence type="inferred from homology"/>
<organism evidence="5 6">
    <name type="scientific">Caldovatus sediminis</name>
    <dbReference type="NCBI Taxonomy" id="2041189"/>
    <lineage>
        <taxon>Bacteria</taxon>
        <taxon>Pseudomonadati</taxon>
        <taxon>Pseudomonadota</taxon>
        <taxon>Alphaproteobacteria</taxon>
        <taxon>Acetobacterales</taxon>
        <taxon>Roseomonadaceae</taxon>
        <taxon>Caldovatus</taxon>
    </lineage>
</organism>
<comment type="similarity">
    <text evidence="1 2">Belongs to the small heat shock protein (HSP20) family.</text>
</comment>
<evidence type="ECO:0000313" key="5">
    <source>
        <dbReference type="EMBL" id="GGG33979.1"/>
    </source>
</evidence>
<dbReference type="Gene3D" id="2.60.40.790">
    <property type="match status" value="1"/>
</dbReference>